<dbReference type="OrthoDB" id="6376030at2"/>
<gene>
    <name evidence="1" type="ORF">HMF8227_00051</name>
</gene>
<proteinExistence type="predicted"/>
<dbReference type="InterPro" id="IPR026950">
    <property type="entry name" value="Caps_assemb_Wzi"/>
</dbReference>
<dbReference type="KEGG" id="salh:HMF8227_00051"/>
<sequence>MERTLKPSIYFLLVIFSCSTLAKGLSPYLPLNTAYEAEALIDQLLAITPGAPLTKPYKAVEVYRRLEQIETSHPSLYGQLSRYMSRYTRTYGRTHIDLELALSDDGEQPLANNRGAMISDSYALSSGAFYQPSPYFLASAGINYSEAAGFRHTNSYLGFGYEYAQFEFGYREHWFSPFKYSSMLVSTHAEPSPSITVSNATPITDWNIRYELFYSKLESVEGIRLGDKLFPGSPRHGGLHLSFTPFEFWTLGLNRTLQFGGGERDVDLGDVFEALFNPAGKDNLGRDEKENDPNYEFGNQQASITTQLNLNWGMPFQVYGEFGGEDTLDESNYKLGNQTFSVGLYLPMVAENLSLRYEHNHWSTAWYVHHLYPDGYTNAGRLMGHWGAEQKVENTAPPASVDTLGINYQWPGLGVLHARIALIRNEQRDAFDYQRGYQVELQYSHATSYGFFGAGLLYSKTTLGDTQSRLNIYYRW</sequence>
<dbReference type="EMBL" id="CP029347">
    <property type="protein sequence ID" value="AWL10559.1"/>
    <property type="molecule type" value="Genomic_DNA"/>
</dbReference>
<organism evidence="1 2">
    <name type="scientific">Saliniradius amylolyticus</name>
    <dbReference type="NCBI Taxonomy" id="2183582"/>
    <lineage>
        <taxon>Bacteria</taxon>
        <taxon>Pseudomonadati</taxon>
        <taxon>Pseudomonadota</taxon>
        <taxon>Gammaproteobacteria</taxon>
        <taxon>Alteromonadales</taxon>
        <taxon>Alteromonadaceae</taxon>
        <taxon>Saliniradius</taxon>
    </lineage>
</organism>
<keyword evidence="2" id="KW-1185">Reference proteome</keyword>
<evidence type="ECO:0000313" key="1">
    <source>
        <dbReference type="EMBL" id="AWL10559.1"/>
    </source>
</evidence>
<dbReference type="InterPro" id="IPR038636">
    <property type="entry name" value="Wzi_sf"/>
</dbReference>
<name>A0A2S2DYX8_9ALTE</name>
<accession>A0A2S2DYX8</accession>
<protein>
    <recommendedName>
        <fullName evidence="3">Capsule assembly Wzi family protein</fullName>
    </recommendedName>
</protein>
<dbReference type="Pfam" id="PF14052">
    <property type="entry name" value="Caps_assemb_Wzi"/>
    <property type="match status" value="1"/>
</dbReference>
<reference evidence="1 2" key="1">
    <citation type="submission" date="2018-05" db="EMBL/GenBank/DDBJ databases">
        <title>Salinimonas sp. HMF8227 Genome sequencing and assembly.</title>
        <authorList>
            <person name="Kang H."/>
            <person name="Kang J."/>
            <person name="Cha I."/>
            <person name="Kim H."/>
            <person name="Joh K."/>
        </authorList>
    </citation>
    <scope>NUCLEOTIDE SEQUENCE [LARGE SCALE GENOMIC DNA]</scope>
    <source>
        <strain evidence="1 2">HMF8227</strain>
    </source>
</reference>
<dbReference type="Proteomes" id="UP000245728">
    <property type="component" value="Chromosome"/>
</dbReference>
<dbReference type="Gene3D" id="2.40.160.130">
    <property type="entry name" value="Capsule assembly protein Wzi"/>
    <property type="match status" value="1"/>
</dbReference>
<dbReference type="AlphaFoldDB" id="A0A2S2DYX8"/>
<dbReference type="PROSITE" id="PS51257">
    <property type="entry name" value="PROKAR_LIPOPROTEIN"/>
    <property type="match status" value="1"/>
</dbReference>
<evidence type="ECO:0000313" key="2">
    <source>
        <dbReference type="Proteomes" id="UP000245728"/>
    </source>
</evidence>
<evidence type="ECO:0008006" key="3">
    <source>
        <dbReference type="Google" id="ProtNLM"/>
    </source>
</evidence>